<evidence type="ECO:0000256" key="1">
    <source>
        <dbReference type="ARBA" id="ARBA00004141"/>
    </source>
</evidence>
<dbReference type="GO" id="GO:0005886">
    <property type="term" value="C:plasma membrane"/>
    <property type="evidence" value="ECO:0007669"/>
    <property type="project" value="UniProtKB-SubCell"/>
</dbReference>
<evidence type="ECO:0000313" key="8">
    <source>
        <dbReference type="EMBL" id="KAF2199448.1"/>
    </source>
</evidence>
<feature type="transmembrane region" description="Helical" evidence="6">
    <location>
        <begin position="332"/>
        <end position="352"/>
    </location>
</feature>
<proteinExistence type="inferred from homology"/>
<dbReference type="GO" id="GO:0022857">
    <property type="term" value="F:transmembrane transporter activity"/>
    <property type="evidence" value="ECO:0007669"/>
    <property type="project" value="UniProtKB-UniRule"/>
</dbReference>
<protein>
    <recommendedName>
        <fullName evidence="6">Protein PNS1</fullName>
    </recommendedName>
</protein>
<feature type="compositionally biased region" description="Basic and acidic residues" evidence="7">
    <location>
        <begin position="123"/>
        <end position="132"/>
    </location>
</feature>
<evidence type="ECO:0000256" key="7">
    <source>
        <dbReference type="SAM" id="MobiDB-lite"/>
    </source>
</evidence>
<feature type="region of interest" description="Disordered" evidence="7">
    <location>
        <begin position="225"/>
        <end position="266"/>
    </location>
</feature>
<dbReference type="PANTHER" id="PTHR12385:SF88">
    <property type="entry name" value="CHOLINE TRANSPORTER-LIKE PROTEIN CTL1"/>
    <property type="match status" value="1"/>
</dbReference>
<feature type="transmembrane region" description="Helical" evidence="6">
    <location>
        <begin position="651"/>
        <end position="673"/>
    </location>
</feature>
<feature type="region of interest" description="Disordered" evidence="7">
    <location>
        <begin position="1"/>
        <end position="60"/>
    </location>
</feature>
<feature type="transmembrane region" description="Helical" evidence="6">
    <location>
        <begin position="540"/>
        <end position="563"/>
    </location>
</feature>
<dbReference type="Proteomes" id="UP000799536">
    <property type="component" value="Unassembled WGS sequence"/>
</dbReference>
<organism evidence="8 9">
    <name type="scientific">Delitschia confertaspora ATCC 74209</name>
    <dbReference type="NCBI Taxonomy" id="1513339"/>
    <lineage>
        <taxon>Eukaryota</taxon>
        <taxon>Fungi</taxon>
        <taxon>Dikarya</taxon>
        <taxon>Ascomycota</taxon>
        <taxon>Pezizomycotina</taxon>
        <taxon>Dothideomycetes</taxon>
        <taxon>Pleosporomycetidae</taxon>
        <taxon>Pleosporales</taxon>
        <taxon>Delitschiaceae</taxon>
        <taxon>Delitschia</taxon>
    </lineage>
</organism>
<evidence type="ECO:0000256" key="5">
    <source>
        <dbReference type="ARBA" id="ARBA00023136"/>
    </source>
</evidence>
<feature type="compositionally biased region" description="Low complexity" evidence="7">
    <location>
        <begin position="10"/>
        <end position="21"/>
    </location>
</feature>
<keyword evidence="5 6" id="KW-0472">Membrane</keyword>
<feature type="compositionally biased region" description="Basic and acidic residues" evidence="7">
    <location>
        <begin position="159"/>
        <end position="179"/>
    </location>
</feature>
<keyword evidence="4 6" id="KW-1133">Transmembrane helix</keyword>
<comment type="function">
    <text evidence="6">Probably involved in transport through the plasma membrane.</text>
</comment>
<feature type="transmembrane region" description="Helical" evidence="6">
    <location>
        <begin position="358"/>
        <end position="379"/>
    </location>
</feature>
<feature type="transmembrane region" description="Helical" evidence="6">
    <location>
        <begin position="488"/>
        <end position="508"/>
    </location>
</feature>
<feature type="transmembrane region" description="Helical" evidence="6">
    <location>
        <begin position="439"/>
        <end position="467"/>
    </location>
</feature>
<dbReference type="OrthoDB" id="420519at2759"/>
<sequence length="753" mass="83513">MFSEYASKFLSQSQSRLSLGQPDMYSNRNPLDRQRPPSRTRATASYLQRRPMQNPYSSQMSRFPFASRTSNAPAPLFYSATDDFREEDDVEEHHREMADHYALQRSRRQFGGSHLSESDEREDLVGRSDHTIDGNNAENDVQGYGLGQGIKSSWGGDDPTERGRSKTLEEYGPEERDKSIPPSEASVPSSKGKAKLVDVELSTVQDSMEHLDREALMVDMNNQPPSYQQFRATPKSKRGRSPLRTTLPIPQETDEEALLGDPRPVSSDRESVMPHQIVANPASPPKHNLFWAELFIIAQCAVFGVFFISILKESPPDKKHPLGDTIYTVLHSSFHLLGVYSLVSVIIGMLWLSLLRSFARPLIILILIAVPSISFSFFIYPLVSSYRGNWHGNSFQDRVMRWSSIIPGVFAVIWVYTVWKARYSLNKASDMLEFSGRVLTAMSPLLAVGLVSLVCVVFWSWIWTLMFTRLFLGGHFTKSRWIIDLSTWWLGAAFVLDYLWTLGIIAGIQRTITAATVSQWYFHRNNVPTPSARSVVQASAIHATTAMAGTVCFSTFLSLIIRVPLIVLPRRLSGLLRMVLFSLVPTPIAVLTNPLTLTYASVHGLSLGAAARGLSNMQFVSKASPTTTLGPRSFSRSNGSQDLVAYRLAKLLLHAIRFVMCLALGFGGWISTARMLEIGGSGYKGSLYAYIVGLISATIGWGALGAMEGVLGGILDALLICWGSEVGTNGHGEVRYCREAGELFAANGNTRWS</sequence>
<gene>
    <name evidence="8" type="ORF">GQ43DRAFT_420239</name>
</gene>
<name>A0A9P4MTV4_9PLEO</name>
<comment type="similarity">
    <text evidence="2 6">Belongs to the CTL (choline transporter-like) family.</text>
</comment>
<feature type="transmembrane region" description="Helical" evidence="6">
    <location>
        <begin position="685"/>
        <end position="704"/>
    </location>
</feature>
<dbReference type="InterPro" id="IPR007603">
    <property type="entry name" value="Choline_transptr-like"/>
</dbReference>
<evidence type="ECO:0000256" key="6">
    <source>
        <dbReference type="RuleBase" id="RU368066"/>
    </source>
</evidence>
<feature type="transmembrane region" description="Helical" evidence="6">
    <location>
        <begin position="399"/>
        <end position="419"/>
    </location>
</feature>
<comment type="subcellular location">
    <subcellularLocation>
        <location evidence="6">Cell membrane</location>
        <topology evidence="6">Multi-pass membrane protein</topology>
    </subcellularLocation>
    <subcellularLocation>
        <location evidence="1">Membrane</location>
        <topology evidence="1">Multi-pass membrane protein</topology>
    </subcellularLocation>
</comment>
<dbReference type="Pfam" id="PF04515">
    <property type="entry name" value="Choline_transpo"/>
    <property type="match status" value="1"/>
</dbReference>
<accession>A0A9P4MTV4</accession>
<evidence type="ECO:0000313" key="9">
    <source>
        <dbReference type="Proteomes" id="UP000799536"/>
    </source>
</evidence>
<keyword evidence="3 6" id="KW-0812">Transmembrane</keyword>
<evidence type="ECO:0000256" key="4">
    <source>
        <dbReference type="ARBA" id="ARBA00022989"/>
    </source>
</evidence>
<feature type="region of interest" description="Disordered" evidence="7">
    <location>
        <begin position="90"/>
        <end position="193"/>
    </location>
</feature>
<comment type="caution">
    <text evidence="8">The sequence shown here is derived from an EMBL/GenBank/DDBJ whole genome shotgun (WGS) entry which is preliminary data.</text>
</comment>
<keyword evidence="9" id="KW-1185">Reference proteome</keyword>
<dbReference type="AlphaFoldDB" id="A0A9P4MTV4"/>
<dbReference type="PANTHER" id="PTHR12385">
    <property type="entry name" value="CHOLINE TRANSPORTER-LIKE (SLC FAMILY 44)"/>
    <property type="match status" value="1"/>
</dbReference>
<dbReference type="EMBL" id="ML994075">
    <property type="protein sequence ID" value="KAF2199448.1"/>
    <property type="molecule type" value="Genomic_DNA"/>
</dbReference>
<evidence type="ECO:0000256" key="3">
    <source>
        <dbReference type="ARBA" id="ARBA00022692"/>
    </source>
</evidence>
<evidence type="ECO:0000256" key="2">
    <source>
        <dbReference type="ARBA" id="ARBA00007168"/>
    </source>
</evidence>
<reference evidence="8" key="1">
    <citation type="journal article" date="2020" name="Stud. Mycol.">
        <title>101 Dothideomycetes genomes: a test case for predicting lifestyles and emergence of pathogens.</title>
        <authorList>
            <person name="Haridas S."/>
            <person name="Albert R."/>
            <person name="Binder M."/>
            <person name="Bloem J."/>
            <person name="Labutti K."/>
            <person name="Salamov A."/>
            <person name="Andreopoulos B."/>
            <person name="Baker S."/>
            <person name="Barry K."/>
            <person name="Bills G."/>
            <person name="Bluhm B."/>
            <person name="Cannon C."/>
            <person name="Castanera R."/>
            <person name="Culley D."/>
            <person name="Daum C."/>
            <person name="Ezra D."/>
            <person name="Gonzalez J."/>
            <person name="Henrissat B."/>
            <person name="Kuo A."/>
            <person name="Liang C."/>
            <person name="Lipzen A."/>
            <person name="Lutzoni F."/>
            <person name="Magnuson J."/>
            <person name="Mondo S."/>
            <person name="Nolan M."/>
            <person name="Ohm R."/>
            <person name="Pangilinan J."/>
            <person name="Park H.-J."/>
            <person name="Ramirez L."/>
            <person name="Alfaro M."/>
            <person name="Sun H."/>
            <person name="Tritt A."/>
            <person name="Yoshinaga Y."/>
            <person name="Zwiers L.-H."/>
            <person name="Turgeon B."/>
            <person name="Goodwin S."/>
            <person name="Spatafora J."/>
            <person name="Crous P."/>
            <person name="Grigoriev I."/>
        </authorList>
    </citation>
    <scope>NUCLEOTIDE SEQUENCE</scope>
    <source>
        <strain evidence="8">ATCC 74209</strain>
    </source>
</reference>
<feature type="transmembrane region" description="Helical" evidence="6">
    <location>
        <begin position="289"/>
        <end position="311"/>
    </location>
</feature>